<keyword evidence="2" id="KW-1185">Reference proteome</keyword>
<accession>A0A4P9VXE8</accession>
<dbReference type="AlphaFoldDB" id="A0A4P9VXE8"/>
<sequence length="207" mass="22108">MPAVAKTVRHALGLGFGGACSAYEISHVMWHFSSDETLYKKGLAPPLSPIRPAPADIHFSLPHTSLVTGCTAQALRRTRLFGTGILGWNRQSFVESGADTAASGRGNRVSPSRRRALAILANDSGSTIKFDGKEDHAAPILFGLFIHLRPFSLEGLKAIGHDLLLVDALLPSRPIVNTCTIGFITPCGKAISSSCSLLADLFLLFEN</sequence>
<name>A0A4P9VXE8_9FUNG</name>
<dbReference type="Proteomes" id="UP000269721">
    <property type="component" value="Unassembled WGS sequence"/>
</dbReference>
<proteinExistence type="predicted"/>
<evidence type="ECO:0000313" key="1">
    <source>
        <dbReference type="EMBL" id="RKO82970.1"/>
    </source>
</evidence>
<organism evidence="1 2">
    <name type="scientific">Blyttiomyces helicus</name>
    <dbReference type="NCBI Taxonomy" id="388810"/>
    <lineage>
        <taxon>Eukaryota</taxon>
        <taxon>Fungi</taxon>
        <taxon>Fungi incertae sedis</taxon>
        <taxon>Chytridiomycota</taxon>
        <taxon>Chytridiomycota incertae sedis</taxon>
        <taxon>Chytridiomycetes</taxon>
        <taxon>Chytridiomycetes incertae sedis</taxon>
        <taxon>Blyttiomyces</taxon>
    </lineage>
</organism>
<evidence type="ECO:0000313" key="2">
    <source>
        <dbReference type="Proteomes" id="UP000269721"/>
    </source>
</evidence>
<protein>
    <submittedName>
        <fullName evidence="1">Uncharacterized protein</fullName>
    </submittedName>
</protein>
<gene>
    <name evidence="1" type="ORF">BDK51DRAFT_48364</name>
</gene>
<dbReference type="EMBL" id="ML001840">
    <property type="protein sequence ID" value="RKO82970.1"/>
    <property type="molecule type" value="Genomic_DNA"/>
</dbReference>
<dbReference type="PROSITE" id="PS51257">
    <property type="entry name" value="PROKAR_LIPOPROTEIN"/>
    <property type="match status" value="1"/>
</dbReference>
<reference evidence="2" key="1">
    <citation type="journal article" date="2018" name="Nat. Microbiol.">
        <title>Leveraging single-cell genomics to expand the fungal tree of life.</title>
        <authorList>
            <person name="Ahrendt S.R."/>
            <person name="Quandt C.A."/>
            <person name="Ciobanu D."/>
            <person name="Clum A."/>
            <person name="Salamov A."/>
            <person name="Andreopoulos B."/>
            <person name="Cheng J.F."/>
            <person name="Woyke T."/>
            <person name="Pelin A."/>
            <person name="Henrissat B."/>
            <person name="Reynolds N.K."/>
            <person name="Benny G.L."/>
            <person name="Smith M.E."/>
            <person name="James T.Y."/>
            <person name="Grigoriev I.V."/>
        </authorList>
    </citation>
    <scope>NUCLEOTIDE SEQUENCE [LARGE SCALE GENOMIC DNA]</scope>
</reference>